<evidence type="ECO:0000313" key="1">
    <source>
        <dbReference type="EMBL" id="MPC77620.1"/>
    </source>
</evidence>
<organism evidence="1 2">
    <name type="scientific">Portunus trituberculatus</name>
    <name type="common">Swimming crab</name>
    <name type="synonym">Neptunus trituberculatus</name>
    <dbReference type="NCBI Taxonomy" id="210409"/>
    <lineage>
        <taxon>Eukaryota</taxon>
        <taxon>Metazoa</taxon>
        <taxon>Ecdysozoa</taxon>
        <taxon>Arthropoda</taxon>
        <taxon>Crustacea</taxon>
        <taxon>Multicrustacea</taxon>
        <taxon>Malacostraca</taxon>
        <taxon>Eumalacostraca</taxon>
        <taxon>Eucarida</taxon>
        <taxon>Decapoda</taxon>
        <taxon>Pleocyemata</taxon>
        <taxon>Brachyura</taxon>
        <taxon>Eubrachyura</taxon>
        <taxon>Portunoidea</taxon>
        <taxon>Portunidae</taxon>
        <taxon>Portuninae</taxon>
        <taxon>Portunus</taxon>
    </lineage>
</organism>
<reference evidence="1 2" key="1">
    <citation type="submission" date="2019-05" db="EMBL/GenBank/DDBJ databases">
        <title>Another draft genome of Portunus trituberculatus and its Hox gene families provides insights of decapod evolution.</title>
        <authorList>
            <person name="Jeong J.-H."/>
            <person name="Song I."/>
            <person name="Kim S."/>
            <person name="Choi T."/>
            <person name="Kim D."/>
            <person name="Ryu S."/>
            <person name="Kim W."/>
        </authorList>
    </citation>
    <scope>NUCLEOTIDE SEQUENCE [LARGE SCALE GENOMIC DNA]</scope>
    <source>
        <tissue evidence="1">Muscle</tissue>
    </source>
</reference>
<protein>
    <submittedName>
        <fullName evidence="1">Uncharacterized protein</fullName>
    </submittedName>
</protein>
<accession>A0A5B7HYZ2</accession>
<comment type="caution">
    <text evidence="1">The sequence shown here is derived from an EMBL/GenBank/DDBJ whole genome shotgun (WGS) entry which is preliminary data.</text>
</comment>
<proteinExistence type="predicted"/>
<sequence>MIEEVQRYKIGQHYEQKVKRNVKNVGSISKTAKNTSPQGESIDLRSVVSTNRIIQGMNLCR</sequence>
<gene>
    <name evidence="1" type="ORF">E2C01_072078</name>
</gene>
<dbReference type="AlphaFoldDB" id="A0A5B7HYZ2"/>
<evidence type="ECO:0000313" key="2">
    <source>
        <dbReference type="Proteomes" id="UP000324222"/>
    </source>
</evidence>
<dbReference type="Proteomes" id="UP000324222">
    <property type="component" value="Unassembled WGS sequence"/>
</dbReference>
<keyword evidence="2" id="KW-1185">Reference proteome</keyword>
<dbReference type="EMBL" id="VSRR010046290">
    <property type="protein sequence ID" value="MPC77620.1"/>
    <property type="molecule type" value="Genomic_DNA"/>
</dbReference>
<name>A0A5B7HYZ2_PORTR</name>